<evidence type="ECO:0000313" key="1">
    <source>
        <dbReference type="EMBL" id="KAJ0172169.1"/>
    </source>
</evidence>
<reference evidence="1 2" key="1">
    <citation type="journal article" date="2021" name="Front. Genet.">
        <title>Chromosome-Level Genome Assembly Reveals Significant Gene Expansion in the Toll and IMD Signaling Pathways of Dendrolimus kikuchii.</title>
        <authorList>
            <person name="Zhou J."/>
            <person name="Wu P."/>
            <person name="Xiong Z."/>
            <person name="Liu N."/>
            <person name="Zhao N."/>
            <person name="Ji M."/>
            <person name="Qiu Y."/>
            <person name="Yang B."/>
        </authorList>
    </citation>
    <scope>NUCLEOTIDE SEQUENCE [LARGE SCALE GENOMIC DNA]</scope>
    <source>
        <strain evidence="1">Ann1</strain>
    </source>
</reference>
<name>A0ACC1CKQ0_9NEOP</name>
<accession>A0ACC1CKQ0</accession>
<protein>
    <submittedName>
        <fullName evidence="1">Uncharacterized protein</fullName>
    </submittedName>
</protein>
<dbReference type="Proteomes" id="UP000824533">
    <property type="component" value="Linkage Group LG22"/>
</dbReference>
<sequence>MHRIFTRIVIIFCALLTLTYGHVSKCDQTPPLATVDTPRENRGVFVLEIANGEQRDGKIYYTPDQTYVLTVKSTVPTRMFNWFMITAEDPAVDYNKYDLGQQMADVGTLKTLGLNGKSQYSERCASSVENIDNSYKTDVEIHWISPKKVKGKSTKNYDVRIRAMVAENREAWYTGDDLTITLYMDDKPSKDSPPLAVKATCNLCSEARYEIVFEGKWSRLTHPRHYPSKPDDNGYSHMVGASHGNNYTLWQQGSRASEGLKRLAEIADSSAIERDIINAMSQKNGARTLIRGKRRHHPYMFEGSHSLFRVDRNYHMFSVVVALRPSPDWFLGTSNFELCDTNDWLEHYQLPLYPWDAGTMNGVSYESPTRMTQPTGNVERVEVGSFNKDSPFYQINLNDLKPFAYLNIRRLDIYPWNDKSCVEEQEAQAEEQQE</sequence>
<gene>
    <name evidence="1" type="ORF">K1T71_012142</name>
</gene>
<keyword evidence="2" id="KW-1185">Reference proteome</keyword>
<comment type="caution">
    <text evidence="1">The sequence shown here is derived from an EMBL/GenBank/DDBJ whole genome shotgun (WGS) entry which is preliminary data.</text>
</comment>
<dbReference type="EMBL" id="CM034408">
    <property type="protein sequence ID" value="KAJ0172169.1"/>
    <property type="molecule type" value="Genomic_DNA"/>
</dbReference>
<organism evidence="1 2">
    <name type="scientific">Dendrolimus kikuchii</name>
    <dbReference type="NCBI Taxonomy" id="765133"/>
    <lineage>
        <taxon>Eukaryota</taxon>
        <taxon>Metazoa</taxon>
        <taxon>Ecdysozoa</taxon>
        <taxon>Arthropoda</taxon>
        <taxon>Hexapoda</taxon>
        <taxon>Insecta</taxon>
        <taxon>Pterygota</taxon>
        <taxon>Neoptera</taxon>
        <taxon>Endopterygota</taxon>
        <taxon>Lepidoptera</taxon>
        <taxon>Glossata</taxon>
        <taxon>Ditrysia</taxon>
        <taxon>Bombycoidea</taxon>
        <taxon>Lasiocampidae</taxon>
        <taxon>Dendrolimus</taxon>
    </lineage>
</organism>
<proteinExistence type="predicted"/>
<evidence type="ECO:0000313" key="2">
    <source>
        <dbReference type="Proteomes" id="UP000824533"/>
    </source>
</evidence>